<proteinExistence type="predicted"/>
<reference evidence="1 2" key="1">
    <citation type="submission" date="2020-08" db="EMBL/GenBank/DDBJ databases">
        <authorList>
            <person name="Koutsovoulos G."/>
            <person name="Danchin GJ E."/>
        </authorList>
    </citation>
    <scope>NUCLEOTIDE SEQUENCE [LARGE SCALE GENOMIC DNA]</scope>
</reference>
<protein>
    <submittedName>
        <fullName evidence="1">Uncharacterized protein</fullName>
    </submittedName>
</protein>
<dbReference type="AlphaFoldDB" id="A0A6V7UN92"/>
<comment type="caution">
    <text evidence="1">The sequence shown here is derived from an EMBL/GenBank/DDBJ whole genome shotgun (WGS) entry which is preliminary data.</text>
</comment>
<gene>
    <name evidence="1" type="ORF">MENT_LOCUS15315</name>
</gene>
<name>A0A6V7UN92_MELEN</name>
<dbReference type="Proteomes" id="UP000580250">
    <property type="component" value="Unassembled WGS sequence"/>
</dbReference>
<accession>A0A6V7UN92</accession>
<sequence length="56" mass="6435">MGPHIAAISPPIWIKIFPLPNIPNNSYYHSKAFYTQIPHLHGSYELKIQQKAVCIF</sequence>
<organism evidence="1 2">
    <name type="scientific">Meloidogyne enterolobii</name>
    <name type="common">Root-knot nematode worm</name>
    <name type="synonym">Meloidogyne mayaguensis</name>
    <dbReference type="NCBI Taxonomy" id="390850"/>
    <lineage>
        <taxon>Eukaryota</taxon>
        <taxon>Metazoa</taxon>
        <taxon>Ecdysozoa</taxon>
        <taxon>Nematoda</taxon>
        <taxon>Chromadorea</taxon>
        <taxon>Rhabditida</taxon>
        <taxon>Tylenchina</taxon>
        <taxon>Tylenchomorpha</taxon>
        <taxon>Tylenchoidea</taxon>
        <taxon>Meloidogynidae</taxon>
        <taxon>Meloidogyninae</taxon>
        <taxon>Meloidogyne</taxon>
    </lineage>
</organism>
<dbReference type="EMBL" id="CAJEWN010000091">
    <property type="protein sequence ID" value="CAD2162272.1"/>
    <property type="molecule type" value="Genomic_DNA"/>
</dbReference>
<evidence type="ECO:0000313" key="2">
    <source>
        <dbReference type="Proteomes" id="UP000580250"/>
    </source>
</evidence>
<evidence type="ECO:0000313" key="1">
    <source>
        <dbReference type="EMBL" id="CAD2162272.1"/>
    </source>
</evidence>